<evidence type="ECO:0000256" key="2">
    <source>
        <dbReference type="ARBA" id="ARBA00023125"/>
    </source>
</evidence>
<dbReference type="Pfam" id="PF13377">
    <property type="entry name" value="Peripla_BP_3"/>
    <property type="match status" value="1"/>
</dbReference>
<keyword evidence="7" id="KW-1185">Reference proteome</keyword>
<dbReference type="InterPro" id="IPR046335">
    <property type="entry name" value="LacI/GalR-like_sensor"/>
</dbReference>
<name>A0A1M6QGG7_9BACT</name>
<evidence type="ECO:0000313" key="6">
    <source>
        <dbReference type="EMBL" id="SHK19163.1"/>
    </source>
</evidence>
<keyword evidence="2" id="KW-0238">DNA-binding</keyword>
<feature type="domain" description="HTH gntR-type" evidence="4">
    <location>
        <begin position="12"/>
        <end position="62"/>
    </location>
</feature>
<dbReference type="EMBL" id="FQYR01000006">
    <property type="protein sequence ID" value="SHK19163.1"/>
    <property type="molecule type" value="Genomic_DNA"/>
</dbReference>
<evidence type="ECO:0000259" key="5">
    <source>
        <dbReference type="Pfam" id="PF13377"/>
    </source>
</evidence>
<dbReference type="Pfam" id="PF00392">
    <property type="entry name" value="GntR"/>
    <property type="match status" value="1"/>
</dbReference>
<dbReference type="FunCoup" id="A0A1M6QGG7">
    <property type="interactions" value="346"/>
</dbReference>
<dbReference type="InterPro" id="IPR036390">
    <property type="entry name" value="WH_DNA-bd_sf"/>
</dbReference>
<dbReference type="Gene3D" id="3.40.50.2300">
    <property type="match status" value="1"/>
</dbReference>
<dbReference type="Proteomes" id="UP000184510">
    <property type="component" value="Unassembled WGS sequence"/>
</dbReference>
<dbReference type="GO" id="GO:0003677">
    <property type="term" value="F:DNA binding"/>
    <property type="evidence" value="ECO:0007669"/>
    <property type="project" value="UniProtKB-KW"/>
</dbReference>
<dbReference type="SUPFAM" id="SSF46785">
    <property type="entry name" value="Winged helix' DNA-binding domain"/>
    <property type="match status" value="1"/>
</dbReference>
<evidence type="ECO:0000256" key="1">
    <source>
        <dbReference type="ARBA" id="ARBA00023015"/>
    </source>
</evidence>
<dbReference type="RefSeq" id="WP_143184945.1">
    <property type="nucleotide sequence ID" value="NZ_FQYR01000006.1"/>
</dbReference>
<evidence type="ECO:0000259" key="4">
    <source>
        <dbReference type="Pfam" id="PF00392"/>
    </source>
</evidence>
<accession>A0A1M6QGG7</accession>
<dbReference type="AlphaFoldDB" id="A0A1M6QGG7"/>
<proteinExistence type="predicted"/>
<dbReference type="InterPro" id="IPR000524">
    <property type="entry name" value="Tscrpt_reg_HTH_GntR"/>
</dbReference>
<dbReference type="InParanoid" id="A0A1M6QGG7"/>
<evidence type="ECO:0000313" key="7">
    <source>
        <dbReference type="Proteomes" id="UP000184510"/>
    </source>
</evidence>
<dbReference type="Gene3D" id="1.10.10.10">
    <property type="entry name" value="Winged helix-like DNA-binding domain superfamily/Winged helix DNA-binding domain"/>
    <property type="match status" value="1"/>
</dbReference>
<sequence>MKEKLDRSHLPERLADQITNLILAGEWTEELPGTRILAERFGVSRGTCVTAIGILERRGVLMPTEPRKTRRINSCEVIDRGEVPKTLLALHDAVSPVQPDKATAFMEAMGIWELSCGPAHQVAVDFSRSQIPGRTLKKLINKYAADAILIRNAPKAWIGAAVSLLPTYALGGSLPDSARVSHSAYEIDQQLEKVIRLLMSMGHRSIMVPCRDELNYTRAASQRVLTKNLGLSSAEVNTLCPTYSENVPGVWPDFWRRELGRVQPTAVILTDGGHLASLYTYCLSCGIRIPQQLSICLISHESILEWLHPQPAMMRFPHHKAVAHFRKWIEGGLAPLGSKFLELDLMSGASLASARNGVLQVSGLV</sequence>
<keyword evidence="1" id="KW-0805">Transcription regulation</keyword>
<dbReference type="OrthoDB" id="198709at2"/>
<dbReference type="GO" id="GO:0003700">
    <property type="term" value="F:DNA-binding transcription factor activity"/>
    <property type="evidence" value="ECO:0007669"/>
    <property type="project" value="InterPro"/>
</dbReference>
<dbReference type="InterPro" id="IPR036388">
    <property type="entry name" value="WH-like_DNA-bd_sf"/>
</dbReference>
<organism evidence="6 7">
    <name type="scientific">Rubritalea squalenifaciens DSM 18772</name>
    <dbReference type="NCBI Taxonomy" id="1123071"/>
    <lineage>
        <taxon>Bacteria</taxon>
        <taxon>Pseudomonadati</taxon>
        <taxon>Verrucomicrobiota</taxon>
        <taxon>Verrucomicrobiia</taxon>
        <taxon>Verrucomicrobiales</taxon>
        <taxon>Rubritaleaceae</taxon>
        <taxon>Rubritalea</taxon>
    </lineage>
</organism>
<feature type="domain" description="Transcriptional regulator LacI/GalR-like sensor" evidence="5">
    <location>
        <begin position="197"/>
        <end position="316"/>
    </location>
</feature>
<reference evidence="6 7" key="1">
    <citation type="submission" date="2016-11" db="EMBL/GenBank/DDBJ databases">
        <authorList>
            <person name="Jaros S."/>
            <person name="Januszkiewicz K."/>
            <person name="Wedrychowicz H."/>
        </authorList>
    </citation>
    <scope>NUCLEOTIDE SEQUENCE [LARGE SCALE GENOMIC DNA]</scope>
    <source>
        <strain evidence="6 7">DSM 18772</strain>
    </source>
</reference>
<keyword evidence="3" id="KW-0804">Transcription</keyword>
<evidence type="ECO:0000256" key="3">
    <source>
        <dbReference type="ARBA" id="ARBA00023163"/>
    </source>
</evidence>
<gene>
    <name evidence="6" type="ORF">SAMN02745181_3388</name>
</gene>
<protein>
    <submittedName>
        <fullName evidence="6">Regulatory protein, gntR family</fullName>
    </submittedName>
</protein>